<feature type="non-terminal residue" evidence="1">
    <location>
        <position position="235"/>
    </location>
</feature>
<comment type="caution">
    <text evidence="1">The sequence shown here is derived from an EMBL/GenBank/DDBJ whole genome shotgun (WGS) entry which is preliminary data.</text>
</comment>
<evidence type="ECO:0000313" key="1">
    <source>
        <dbReference type="EMBL" id="GAH47052.1"/>
    </source>
</evidence>
<gene>
    <name evidence="1" type="ORF">S03H2_12565</name>
</gene>
<protein>
    <submittedName>
        <fullName evidence="1">Uncharacterized protein</fullName>
    </submittedName>
</protein>
<dbReference type="EMBL" id="BARU01006389">
    <property type="protein sequence ID" value="GAH47052.1"/>
    <property type="molecule type" value="Genomic_DNA"/>
</dbReference>
<sequence>MKDQNNFYFWQIIAQFNILMKSAIEGPNCIDPKICRGDCCSIKIDVPKILAEEYIKRGYANRRDFIRSNIFTFQLRFNEKTGKCFLFDKEINGCLIHKSGIKPPQCWIYPTGFSNPNNNDISCKKSSGWKIINIVKAKEAEELLQKYIFLCNIEAKKEFRLIRERLGYKDSRNSKLKFKLLKEELMSIAPSHLGGFKDLWDRISVLSAEGISLQIKKFCFVHNSKCNFLSDNFLS</sequence>
<name>X1FQ06_9ZZZZ</name>
<dbReference type="AlphaFoldDB" id="X1FQ06"/>
<accession>X1FQ06</accession>
<proteinExistence type="predicted"/>
<organism evidence="1">
    <name type="scientific">marine sediment metagenome</name>
    <dbReference type="NCBI Taxonomy" id="412755"/>
    <lineage>
        <taxon>unclassified sequences</taxon>
        <taxon>metagenomes</taxon>
        <taxon>ecological metagenomes</taxon>
    </lineage>
</organism>
<reference evidence="1" key="1">
    <citation type="journal article" date="2014" name="Front. Microbiol.">
        <title>High frequency of phylogenetically diverse reductive dehalogenase-homologous genes in deep subseafloor sedimentary metagenomes.</title>
        <authorList>
            <person name="Kawai M."/>
            <person name="Futagami T."/>
            <person name="Toyoda A."/>
            <person name="Takaki Y."/>
            <person name="Nishi S."/>
            <person name="Hori S."/>
            <person name="Arai W."/>
            <person name="Tsubouchi T."/>
            <person name="Morono Y."/>
            <person name="Uchiyama I."/>
            <person name="Ito T."/>
            <person name="Fujiyama A."/>
            <person name="Inagaki F."/>
            <person name="Takami H."/>
        </authorList>
    </citation>
    <scope>NUCLEOTIDE SEQUENCE</scope>
    <source>
        <strain evidence="1">Expedition CK06-06</strain>
    </source>
</reference>